<keyword evidence="7" id="KW-0966">Cell projection</keyword>
<dbReference type="Pfam" id="PF09727">
    <property type="entry name" value="CortBP2"/>
    <property type="match status" value="1"/>
</dbReference>
<feature type="coiled-coil region" evidence="10">
    <location>
        <begin position="262"/>
        <end position="331"/>
    </location>
</feature>
<dbReference type="InterPro" id="IPR050719">
    <property type="entry name" value="Cortactin-Actin_Reg"/>
</dbReference>
<feature type="region of interest" description="Disordered" evidence="11">
    <location>
        <begin position="535"/>
        <end position="614"/>
    </location>
</feature>
<dbReference type="OrthoDB" id="6021133at2759"/>
<keyword evidence="5" id="KW-0770">Synapse</keyword>
<feature type="compositionally biased region" description="Gly residues" evidence="11">
    <location>
        <begin position="660"/>
        <end position="689"/>
    </location>
</feature>
<comment type="function">
    <text evidence="8">Regulates the dendritic spine distribution of CTTN/cortactin in hippocampal neurons, and thus controls dendritic spinogenesis and dendritic spine maintenance. Associates with the striatin-interacting phosphatase and kinase (STRIPAK) core complex to regulate dendritic spine distribution of the STRIPAK complex in hippocampal neurons.</text>
</comment>
<dbReference type="GO" id="GO:0043197">
    <property type="term" value="C:dendritic spine"/>
    <property type="evidence" value="ECO:0007669"/>
    <property type="project" value="UniProtKB-SubCell"/>
</dbReference>
<dbReference type="Pfam" id="PF12796">
    <property type="entry name" value="Ank_2"/>
    <property type="match status" value="1"/>
</dbReference>
<dbReference type="SMART" id="SM00248">
    <property type="entry name" value="ANK"/>
    <property type="match status" value="2"/>
</dbReference>
<dbReference type="InterPro" id="IPR036770">
    <property type="entry name" value="Ankyrin_rpt-contain_sf"/>
</dbReference>
<feature type="compositionally biased region" description="Gly residues" evidence="11">
    <location>
        <begin position="460"/>
        <end position="477"/>
    </location>
</feature>
<evidence type="ECO:0000313" key="13">
    <source>
        <dbReference type="EMBL" id="MPC12355.1"/>
    </source>
</evidence>
<comment type="subcellular location">
    <subcellularLocation>
        <location evidence="2">Cell projection</location>
        <location evidence="2">Dendritic spine</location>
    </subcellularLocation>
    <subcellularLocation>
        <location evidence="1">Cytoplasm</location>
        <location evidence="1">Cell cortex</location>
    </subcellularLocation>
</comment>
<proteinExistence type="predicted"/>
<organism evidence="13 14">
    <name type="scientific">Portunus trituberculatus</name>
    <name type="common">Swimming crab</name>
    <name type="synonym">Neptunus trituberculatus</name>
    <dbReference type="NCBI Taxonomy" id="210409"/>
    <lineage>
        <taxon>Eukaryota</taxon>
        <taxon>Metazoa</taxon>
        <taxon>Ecdysozoa</taxon>
        <taxon>Arthropoda</taxon>
        <taxon>Crustacea</taxon>
        <taxon>Multicrustacea</taxon>
        <taxon>Malacostraca</taxon>
        <taxon>Eumalacostraca</taxon>
        <taxon>Eucarida</taxon>
        <taxon>Decapoda</taxon>
        <taxon>Pleocyemata</taxon>
        <taxon>Brachyura</taxon>
        <taxon>Eubrachyura</taxon>
        <taxon>Portunoidea</taxon>
        <taxon>Portunidae</taxon>
        <taxon>Portuninae</taxon>
        <taxon>Portunus</taxon>
    </lineage>
</organism>
<dbReference type="PANTHER" id="PTHR23166">
    <property type="entry name" value="FILAMIN/GPBP-INTERACTING PROTEIN"/>
    <property type="match status" value="1"/>
</dbReference>
<keyword evidence="6 10" id="KW-0175">Coiled coil</keyword>
<feature type="domain" description="Cortactin-binding protein-2 N-terminal" evidence="12">
    <location>
        <begin position="72"/>
        <end position="232"/>
    </location>
</feature>
<reference evidence="13 14" key="1">
    <citation type="submission" date="2019-05" db="EMBL/GenBank/DDBJ databases">
        <title>Another draft genome of Portunus trituberculatus and its Hox gene families provides insights of decapod evolution.</title>
        <authorList>
            <person name="Jeong J.-H."/>
            <person name="Song I."/>
            <person name="Kim S."/>
            <person name="Choi T."/>
            <person name="Kim D."/>
            <person name="Ryu S."/>
            <person name="Kim W."/>
        </authorList>
    </citation>
    <scope>NUCLEOTIDE SEQUENCE [LARGE SCALE GENOMIC DNA]</scope>
    <source>
        <tissue evidence="13">Muscle</tissue>
    </source>
</reference>
<keyword evidence="4" id="KW-0488">Methylation</keyword>
<feature type="compositionally biased region" description="Pro residues" evidence="11">
    <location>
        <begin position="572"/>
        <end position="608"/>
    </location>
</feature>
<dbReference type="PANTHER" id="PTHR23166:SF5">
    <property type="entry name" value="CTTNBP2 N-TERMINAL-LIKE PROTEIN"/>
    <property type="match status" value="1"/>
</dbReference>
<evidence type="ECO:0000256" key="5">
    <source>
        <dbReference type="ARBA" id="ARBA00023018"/>
    </source>
</evidence>
<evidence type="ECO:0000256" key="2">
    <source>
        <dbReference type="ARBA" id="ARBA00004552"/>
    </source>
</evidence>
<keyword evidence="14" id="KW-1185">Reference proteome</keyword>
<evidence type="ECO:0000256" key="4">
    <source>
        <dbReference type="ARBA" id="ARBA00022481"/>
    </source>
</evidence>
<dbReference type="InterPro" id="IPR002110">
    <property type="entry name" value="Ankyrin_rpt"/>
</dbReference>
<evidence type="ECO:0000256" key="3">
    <source>
        <dbReference type="ARBA" id="ARBA00017042"/>
    </source>
</evidence>
<feature type="compositionally biased region" description="Polar residues" evidence="11">
    <location>
        <begin position="1421"/>
        <end position="1441"/>
    </location>
</feature>
<evidence type="ECO:0000256" key="10">
    <source>
        <dbReference type="SAM" id="Coils"/>
    </source>
</evidence>
<feature type="region of interest" description="Disordered" evidence="11">
    <location>
        <begin position="447"/>
        <end position="477"/>
    </location>
</feature>
<feature type="compositionally biased region" description="Polar residues" evidence="11">
    <location>
        <begin position="49"/>
        <end position="60"/>
    </location>
</feature>
<feature type="region of interest" description="Disordered" evidence="11">
    <location>
        <begin position="655"/>
        <end position="717"/>
    </location>
</feature>
<gene>
    <name evidence="13" type="ORF">E2C01_005044</name>
</gene>
<evidence type="ECO:0000256" key="7">
    <source>
        <dbReference type="ARBA" id="ARBA00023273"/>
    </source>
</evidence>
<dbReference type="Gene3D" id="1.25.40.20">
    <property type="entry name" value="Ankyrin repeat-containing domain"/>
    <property type="match status" value="1"/>
</dbReference>
<dbReference type="Proteomes" id="UP000324222">
    <property type="component" value="Unassembled WGS sequence"/>
</dbReference>
<evidence type="ECO:0000256" key="11">
    <source>
        <dbReference type="SAM" id="MobiDB-lite"/>
    </source>
</evidence>
<evidence type="ECO:0000256" key="9">
    <source>
        <dbReference type="ARBA" id="ARBA00044767"/>
    </source>
</evidence>
<dbReference type="InterPro" id="IPR019131">
    <property type="entry name" value="Cortactin-binding_p2_N"/>
</dbReference>
<evidence type="ECO:0000256" key="6">
    <source>
        <dbReference type="ARBA" id="ARBA00023054"/>
    </source>
</evidence>
<name>A0A5B7CSY2_PORTR</name>
<accession>A0A5B7CSY2</accession>
<feature type="coiled-coil region" evidence="10">
    <location>
        <begin position="117"/>
        <end position="218"/>
    </location>
</feature>
<dbReference type="GO" id="GO:0005938">
    <property type="term" value="C:cell cortex"/>
    <property type="evidence" value="ECO:0007669"/>
    <property type="project" value="UniProtKB-SubCell"/>
</dbReference>
<dbReference type="SUPFAM" id="SSF48403">
    <property type="entry name" value="Ankyrin repeat"/>
    <property type="match status" value="1"/>
</dbReference>
<evidence type="ECO:0000256" key="8">
    <source>
        <dbReference type="ARBA" id="ARBA00044742"/>
    </source>
</evidence>
<feature type="region of interest" description="Disordered" evidence="11">
    <location>
        <begin position="350"/>
        <end position="391"/>
    </location>
</feature>
<feature type="compositionally biased region" description="Low complexity" evidence="11">
    <location>
        <begin position="535"/>
        <end position="562"/>
    </location>
</feature>
<evidence type="ECO:0000259" key="12">
    <source>
        <dbReference type="Pfam" id="PF09727"/>
    </source>
</evidence>
<feature type="region of interest" description="Disordered" evidence="11">
    <location>
        <begin position="1037"/>
        <end position="1057"/>
    </location>
</feature>
<sequence>MASSGPQHPDTHHSEAPPDCSPAASTTPASSTTTSASPPTVTMAGATAASPQKTPHQQGQPFEPLDKASSQTVKTERVKNLLQYGRVGLSDPFLALQRDSIGGSVVRGGGVNEAELRALEETQLAQLEHLIAQQRKAHQRMRHVLREAEKRHSRVVAELEEERRKHEHDTAQGDDVTYALEKDRTRLKQELEAEKAAKKKVEKELRKVQETLEEERGRQKQIILMLVEERKRLALQYVEERKRSEDLAQILSEEKGRIDSMAEGLEEESKKSLQMEAELEKQLADFDTERQQMRGQLTKKEERISELEALLEKQQREVDHYKKQLQEAHNVAMFQQTLSVSPPRIGIATRPAPPQLPAKPATLTQPQPRMSGALTPPKITPRVRASSPGLDEVTGVPLSLGLNVAPHHVSSGQGSTNPSHSVPPGVAAMSSVTKAVQLTATVNSVPVAGPSSVSENEAGWTGGSEGEGPGGLAGGVPGAVERGVVRVTGPTGEARSQAQVVQVTPRVNVSASPGTKVITTTHGGKVTFHVTTNAPTTTAASAPPASNGQQQQTQQQTPQQPTLSQTATMIKKPPPPTRSTQPGGPPPPVPLNKPTAAPPVPPNKPAVPPKKDLVTRVGAGGQGVAVEPGTPISVEVKPQKVGPQTVKFGITISKTATSGSGSGGQSVGSGGGGGQAVVGVGSGGSGGGSETPVAPSVEGGAVSPRRDAAQVGGGGPPVHATACVDSLSPELEHFHQLLISMAGSSDVAVPAISNLVSPSNPSLTPNTHVCSSPSQSSCTSLPSVPPCGPSSPLSPLLHHSASLSTDHEGLASASSSTVPLTLPPPMPTFSLLSSPSSVAAASVTLAHSPPHSTLYSSSPVSPVALAVLVRCGGSVSAEDDEGRTPAFLALLYACTPAAAALLAFPQSLEHTTKDGCNYLHAAIKSGEVECVEVLLQHILATEDGLHLLHWLAGGPDHQGTTPLALAVANPTADLLAAMGHAGLDIPALLSHDPSLLKLASSACLALLSSSSQSESTCSVWLEGLDLDRVINGDGSCTHEQEDEFESGANSSSSKHHGERWPIGAVRVTTTTLWAGEYGLVSGPFDLLANNGSQDICIHFRPLEAAAYSLLVPVPVLKNYLRLMEQSQCVVVYGPRDSGKCSLVRCLAHLKGGSSGVGVTRIDLARGRAAGLETVRGVAESGGSLVLEHVSREAWPAVWAMVQGVSGGTVLVTMDAWRRPGGGQLEGGVLWVQLRHDREPLISTLSRSLVRLLASQHAGVLPSPTSHTQRTVEWVTAASSRLAATLMTLGFSSALHGPHLFSRALRGAASPGDILREVKHLWNSVVSPEIRTEVVSVWRRSSVGGEVDEARVTSMALYVVIQRSLAPGLPLSPPQAHNFLASLDGGLGRSAFRSLKSSVSSARPKDLPLDVIGSPLWTGSSQQVTEISQQTSPPVGLSSPTSPEWDEANLTKILGLSPMGYT</sequence>
<comment type="caution">
    <text evidence="13">The sequence shown here is derived from an EMBL/GenBank/DDBJ whole genome shotgun (WGS) entry which is preliminary data.</text>
</comment>
<protein>
    <recommendedName>
        <fullName evidence="3">Cortactin-binding protein 2</fullName>
    </recommendedName>
</protein>
<feature type="region of interest" description="Disordered" evidence="11">
    <location>
        <begin position="1421"/>
        <end position="1443"/>
    </location>
</feature>
<comment type="subunit">
    <text evidence="9">Interacts with CTTN/cortactin SH3 domain. Interacts with STRN, STRN4/zinedin and MOB4/phocein; this interactions mediate the association with the STRIPAK core complex and may regulate dendritic spine distribution of the STRIPAK complex in hippocampal neurons. Activation of glutamate receptors weakens the interaction with STRN and STRN4.</text>
</comment>
<feature type="compositionally biased region" description="Low complexity" evidence="11">
    <location>
        <begin position="21"/>
        <end position="40"/>
    </location>
</feature>
<evidence type="ECO:0000256" key="1">
    <source>
        <dbReference type="ARBA" id="ARBA00004544"/>
    </source>
</evidence>
<feature type="region of interest" description="Disordered" evidence="11">
    <location>
        <begin position="1"/>
        <end position="74"/>
    </location>
</feature>
<evidence type="ECO:0000313" key="14">
    <source>
        <dbReference type="Proteomes" id="UP000324222"/>
    </source>
</evidence>
<dbReference type="EMBL" id="VSRR010000212">
    <property type="protein sequence ID" value="MPC12355.1"/>
    <property type="molecule type" value="Genomic_DNA"/>
</dbReference>